<feature type="compositionally biased region" description="Basic and acidic residues" evidence="6">
    <location>
        <begin position="368"/>
        <end position="386"/>
    </location>
</feature>
<dbReference type="EMBL" id="QOIP01000006">
    <property type="protein sequence ID" value="RLU21990.1"/>
    <property type="molecule type" value="Genomic_DNA"/>
</dbReference>
<dbReference type="Gene3D" id="1.10.510.10">
    <property type="entry name" value="Transferase(Phosphotransferase) domain 1"/>
    <property type="match status" value="1"/>
</dbReference>
<comment type="caution">
    <text evidence="8">The sequence shown here is derived from an EMBL/GenBank/DDBJ whole genome shotgun (WGS) entry which is preliminary data.</text>
</comment>
<evidence type="ECO:0000256" key="2">
    <source>
        <dbReference type="ARBA" id="ARBA00022679"/>
    </source>
</evidence>
<organism evidence="8 9">
    <name type="scientific">Ooceraea biroi</name>
    <name type="common">Clonal raider ant</name>
    <name type="synonym">Cerapachys biroi</name>
    <dbReference type="NCBI Taxonomy" id="2015173"/>
    <lineage>
        <taxon>Eukaryota</taxon>
        <taxon>Metazoa</taxon>
        <taxon>Ecdysozoa</taxon>
        <taxon>Arthropoda</taxon>
        <taxon>Hexapoda</taxon>
        <taxon>Insecta</taxon>
        <taxon>Pterygota</taxon>
        <taxon>Neoptera</taxon>
        <taxon>Endopterygota</taxon>
        <taxon>Hymenoptera</taxon>
        <taxon>Apocrita</taxon>
        <taxon>Aculeata</taxon>
        <taxon>Formicoidea</taxon>
        <taxon>Formicidae</taxon>
        <taxon>Dorylinae</taxon>
        <taxon>Ooceraea</taxon>
    </lineage>
</organism>
<keyword evidence="1" id="KW-0723">Serine/threonine-protein kinase</keyword>
<evidence type="ECO:0000256" key="3">
    <source>
        <dbReference type="ARBA" id="ARBA00022741"/>
    </source>
</evidence>
<name>A0A3L8DNG9_OOCBI</name>
<dbReference type="OrthoDB" id="3205605at2759"/>
<feature type="region of interest" description="Disordered" evidence="6">
    <location>
        <begin position="368"/>
        <end position="397"/>
    </location>
</feature>
<proteinExistence type="predicted"/>
<dbReference type="Proteomes" id="UP000279307">
    <property type="component" value="Chromosome 6"/>
</dbReference>
<evidence type="ECO:0000259" key="7">
    <source>
        <dbReference type="PROSITE" id="PS50011"/>
    </source>
</evidence>
<dbReference type="InterPro" id="IPR045270">
    <property type="entry name" value="STKc_AGC"/>
</dbReference>
<dbReference type="InterPro" id="IPR008271">
    <property type="entry name" value="Ser/Thr_kinase_AS"/>
</dbReference>
<evidence type="ECO:0000313" key="8">
    <source>
        <dbReference type="EMBL" id="RLU21990.1"/>
    </source>
</evidence>
<evidence type="ECO:0000313" key="9">
    <source>
        <dbReference type="Proteomes" id="UP000279307"/>
    </source>
</evidence>
<dbReference type="PANTHER" id="PTHR24355">
    <property type="entry name" value="G PROTEIN-COUPLED RECEPTOR KINASE/RIBOSOMAL PROTEIN S6 KINASE"/>
    <property type="match status" value="1"/>
</dbReference>
<gene>
    <name evidence="8" type="ORF">DMN91_006369</name>
</gene>
<dbReference type="Pfam" id="PF00069">
    <property type="entry name" value="Pkinase"/>
    <property type="match status" value="1"/>
</dbReference>
<keyword evidence="5" id="KW-0067">ATP-binding</keyword>
<keyword evidence="4" id="KW-0418">Kinase</keyword>
<dbReference type="SUPFAM" id="SSF56112">
    <property type="entry name" value="Protein kinase-like (PK-like)"/>
    <property type="match status" value="1"/>
</dbReference>
<evidence type="ECO:0000256" key="6">
    <source>
        <dbReference type="SAM" id="MobiDB-lite"/>
    </source>
</evidence>
<dbReference type="AlphaFoldDB" id="A0A3L8DNG9"/>
<evidence type="ECO:0000256" key="5">
    <source>
        <dbReference type="ARBA" id="ARBA00022840"/>
    </source>
</evidence>
<keyword evidence="3" id="KW-0547">Nucleotide-binding</keyword>
<dbReference type="PROSITE" id="PS50011">
    <property type="entry name" value="PROTEIN_KINASE_DOM"/>
    <property type="match status" value="1"/>
</dbReference>
<dbReference type="Gene3D" id="3.30.200.20">
    <property type="entry name" value="Phosphorylase Kinase, domain 1"/>
    <property type="match status" value="1"/>
</dbReference>
<evidence type="ECO:0000256" key="4">
    <source>
        <dbReference type="ARBA" id="ARBA00022777"/>
    </source>
</evidence>
<dbReference type="GO" id="GO:0004674">
    <property type="term" value="F:protein serine/threonine kinase activity"/>
    <property type="evidence" value="ECO:0007669"/>
    <property type="project" value="UniProtKB-KW"/>
</dbReference>
<keyword evidence="2" id="KW-0808">Transferase</keyword>
<dbReference type="GO" id="GO:0005524">
    <property type="term" value="F:ATP binding"/>
    <property type="evidence" value="ECO:0007669"/>
    <property type="project" value="UniProtKB-KW"/>
</dbReference>
<dbReference type="CDD" id="cd05123">
    <property type="entry name" value="STKc_AGC"/>
    <property type="match status" value="1"/>
</dbReference>
<dbReference type="InterPro" id="IPR000719">
    <property type="entry name" value="Prot_kinase_dom"/>
</dbReference>
<dbReference type="PANTHER" id="PTHR24355:SF1">
    <property type="entry name" value="RIBOSOMAL PROTEIN S6 KINASE-RELATED PROTEIN"/>
    <property type="match status" value="1"/>
</dbReference>
<dbReference type="SMART" id="SM00220">
    <property type="entry name" value="S_TKc"/>
    <property type="match status" value="1"/>
</dbReference>
<dbReference type="InterPro" id="IPR011009">
    <property type="entry name" value="Kinase-like_dom_sf"/>
</dbReference>
<accession>A0A3L8DNG9</accession>
<dbReference type="PROSITE" id="PS00108">
    <property type="entry name" value="PROTEIN_KINASE_ST"/>
    <property type="match status" value="1"/>
</dbReference>
<protein>
    <recommendedName>
        <fullName evidence="7">Protein kinase domain-containing protein</fullName>
    </recommendedName>
</protein>
<sequence length="397" mass="45296">MGNSNAKRNYNYHQYESQYSLSDLIGGSCVAAQAASGERRSWSHASHRSWAKSTLQETHGSSKTVWPIPRFQSMFLPEFPVERVSLHAGYSFLDTIAKGAYGKVYKVQRQDTSEVFALKVISKATIVAENAVRQAKEEIAIQRMVGHHPFIINCMHRWQGRKTLYILMDYVSGGELHSLVDEYGCLPEEVVRIYVAEVVLAIDFLHNAGIVHRDLKATNILLDENGHAVIIDFGLAKWLPRNERTNTLCGTPQYMAPEILRREHYGHEVDWWSLGVLTCFLLTNKYPSNTKVSFDQSNLSCAGSLKVLPADVDISPAAKDLLKRLLQPEPRLRLRNLLSLQRIAFYMGHDLQSYMLKKESPFRILESRNRRETQQQKEDSFNHEFSDFDSFPGVSNM</sequence>
<evidence type="ECO:0000256" key="1">
    <source>
        <dbReference type="ARBA" id="ARBA00022527"/>
    </source>
</evidence>
<reference evidence="8 9" key="1">
    <citation type="journal article" date="2018" name="Genome Res.">
        <title>The genomic architecture and molecular evolution of ant odorant receptors.</title>
        <authorList>
            <person name="McKenzie S.K."/>
            <person name="Kronauer D.J.C."/>
        </authorList>
    </citation>
    <scope>NUCLEOTIDE SEQUENCE [LARGE SCALE GENOMIC DNA]</scope>
    <source>
        <strain evidence="8">Clonal line C1</strain>
    </source>
</reference>
<feature type="domain" description="Protein kinase" evidence="7">
    <location>
        <begin position="90"/>
        <end position="346"/>
    </location>
</feature>